<evidence type="ECO:0000313" key="8">
    <source>
        <dbReference type="Proteomes" id="UP000694397"/>
    </source>
</evidence>
<dbReference type="PROSITE" id="PS50837">
    <property type="entry name" value="NACHT"/>
    <property type="match status" value="1"/>
</dbReference>
<accession>A0A8C9RWP4</accession>
<sequence length="1444" mass="157618">MIPFEDVLTQVRKTLEGTTPGKVQAILAELVEAQVLSWDFYQSLIQERDTDDVARRISLVAWQNWDLCQAAIGSTMGKEQDLEGLCAVESALDSGALCVVNTALADKVLSSVDSVLDSKVQSSVDSAPDTDVLSFVDSPLDTGGLCAADLVLDNRSLSSADLTLNRGGLCSADPALDSSRLCSVDSVLDNGKLCSFDSVLDSRGLSLVDSELVSESLCSADSELHSRGLCSVNSAAGSEGLCSADSALNSGGLSFVDPTLDSEGLCSGDPALDSEELCSIDSVLDSGHVCSGNSALDSGRLCSGAAVLESRGPYHSAFRRPGMQEFTMDFPMDIPLDNVLDQDIYFDDLNLGTVFSPNPYDSLDDWTLNQSIDNLIRSLSDELDNFIQSNELTLSEPALAEPILPETMSSTPPTIEMPSLTARPVKRAADLESTNLTCEAKDKKQKKKGPGSRPWKTRRKSMQHNRSKSGRSQEDIPCGFPNQAVSQGILQINPNMIPQLVPVSIPNVPTLGSTAFFNPCANGPTIQLIPAVTYPQQLINISVPSSLAPGTPTYVFVPPPPVTPTAHPMPQSPGTGAVVPSDFVVSTPVSSSSDTAFQASSPEAGSTPSPTSESPIQAPQLEPPPELPKYVEDYVQLAKSTIKETYQATNTETEKNTSMESLYINVPLVQRHIQIKTGTGTNKCLEKELVVLSDNDRKKGMLFRSQLFEDTGRKPNQIIALMGKAGMGKTMFVHRLCLDWSIGDLPRFDYVFLLKCKALNLPQGNYSLKTLLFDLSTSPPCKDMDAVFRYILSFPQRVLIIFDGFDDFKDHEGLLHSPATSNNKENFSIKQLISGLLQRKLLLGCTVLITARPKEVFNQFMGKVDRIMELCGFSQQEVEMFVSKYFRDASTRDKALMDLTSQPFILSLCSNPLICRYTCFLLEKPEGKQLPSTFTGLFQRVINQKLYLDSQRQDPLKSQQKVQMAKLCRIAWEGVKTHCSFLTQKDAALLKEFGLSTGMLSSYLVKEKKGSAELAYGFADPITQTFLGAMHLVQSTVVSDKALVAQTTAPQKRRRPQAEGLDATRRFALGLLFQKTAQDEKGGAAATAKRGAAAAHLRGMKPREMGPGRLLELLHCAYETANAAVIQDLVKRLPDDLTFSGVQLTPSDVFVLQHMLLKAKNAKRTFSINLEETGIDIQGLKELLGMKCILSFRASIADIISLWEGLQRSKEDKLLKITVAKFTICPFKATQLCHVDHLVTLVQIYKGRKLPNCDISPMEELPDGDTFDLPAVKNLRKLELGLGSSKGLSGLFRLLEVLPALHWLQHLDLDDNKIGDDGAGKLAEVLPALSSLEMLNLSQNCIGDKGMEKLAPALPSLTSLRSLSLYSNLIGDSGAENLAKVLPHIASLTDLDVKDNRFTDFGAQKLSDGLRNSPKMKTVRMWNHYIPHGVLEHLKQQDSRIKSL</sequence>
<dbReference type="Proteomes" id="UP000694397">
    <property type="component" value="Chromosome 8"/>
</dbReference>
<organism evidence="7 8">
    <name type="scientific">Scleropages formosus</name>
    <name type="common">Asian bonytongue</name>
    <name type="synonym">Osteoglossum formosum</name>
    <dbReference type="NCBI Taxonomy" id="113540"/>
    <lineage>
        <taxon>Eukaryota</taxon>
        <taxon>Metazoa</taxon>
        <taxon>Chordata</taxon>
        <taxon>Craniata</taxon>
        <taxon>Vertebrata</taxon>
        <taxon>Euteleostomi</taxon>
        <taxon>Actinopterygii</taxon>
        <taxon>Neopterygii</taxon>
        <taxon>Teleostei</taxon>
        <taxon>Osteoglossocephala</taxon>
        <taxon>Osteoglossomorpha</taxon>
        <taxon>Osteoglossiformes</taxon>
        <taxon>Osteoglossidae</taxon>
        <taxon>Scleropages</taxon>
    </lineage>
</organism>
<dbReference type="GO" id="GO:0045944">
    <property type="term" value="P:positive regulation of transcription by RNA polymerase II"/>
    <property type="evidence" value="ECO:0007669"/>
    <property type="project" value="TreeGrafter"/>
</dbReference>
<dbReference type="Pfam" id="PF05729">
    <property type="entry name" value="NACHT"/>
    <property type="match status" value="1"/>
</dbReference>
<keyword evidence="3" id="KW-0547">Nucleotide-binding</keyword>
<dbReference type="InterPro" id="IPR001611">
    <property type="entry name" value="Leu-rich_rpt"/>
</dbReference>
<dbReference type="Pfam" id="PF13516">
    <property type="entry name" value="LRR_6"/>
    <property type="match status" value="4"/>
</dbReference>
<feature type="compositionally biased region" description="Low complexity" evidence="5">
    <location>
        <begin position="589"/>
        <end position="601"/>
    </location>
</feature>
<evidence type="ECO:0000256" key="3">
    <source>
        <dbReference type="ARBA" id="ARBA00022741"/>
    </source>
</evidence>
<dbReference type="InterPro" id="IPR032675">
    <property type="entry name" value="LRR_dom_sf"/>
</dbReference>
<evidence type="ECO:0000256" key="4">
    <source>
        <dbReference type="ARBA" id="ARBA00022840"/>
    </source>
</evidence>
<evidence type="ECO:0000313" key="7">
    <source>
        <dbReference type="Ensembl" id="ENSSFOP00015021742.2"/>
    </source>
</evidence>
<feature type="compositionally biased region" description="Basic residues" evidence="5">
    <location>
        <begin position="443"/>
        <end position="469"/>
    </location>
</feature>
<reference evidence="7" key="3">
    <citation type="submission" date="2025-09" db="UniProtKB">
        <authorList>
            <consortium name="Ensembl"/>
        </authorList>
    </citation>
    <scope>IDENTIFICATION</scope>
</reference>
<keyword evidence="4" id="KW-0067">ATP-binding</keyword>
<evidence type="ECO:0000256" key="2">
    <source>
        <dbReference type="ARBA" id="ARBA00022737"/>
    </source>
</evidence>
<dbReference type="Gene3D" id="3.40.50.300">
    <property type="entry name" value="P-loop containing nucleotide triphosphate hydrolases"/>
    <property type="match status" value="1"/>
</dbReference>
<feature type="domain" description="NACHT" evidence="6">
    <location>
        <begin position="717"/>
        <end position="853"/>
    </location>
</feature>
<feature type="region of interest" description="Disordered" evidence="5">
    <location>
        <begin position="431"/>
        <end position="477"/>
    </location>
</feature>
<dbReference type="GO" id="GO:0045345">
    <property type="term" value="P:positive regulation of MHC class I biosynthetic process"/>
    <property type="evidence" value="ECO:0007669"/>
    <property type="project" value="TreeGrafter"/>
</dbReference>
<feature type="region of interest" description="Disordered" evidence="5">
    <location>
        <begin position="589"/>
        <end position="627"/>
    </location>
</feature>
<feature type="compositionally biased region" description="Polar residues" evidence="5">
    <location>
        <begin position="603"/>
        <end position="614"/>
    </location>
</feature>
<name>A0A8C9RWP4_SCLFO</name>
<dbReference type="GO" id="GO:0045348">
    <property type="term" value="P:positive regulation of MHC class II biosynthetic process"/>
    <property type="evidence" value="ECO:0007669"/>
    <property type="project" value="TreeGrafter"/>
</dbReference>
<dbReference type="Ensembl" id="ENSSFOT00015021983.2">
    <property type="protein sequence ID" value="ENSSFOP00015021742.2"/>
    <property type="gene ID" value="ENSSFOG00015014013.2"/>
</dbReference>
<gene>
    <name evidence="7" type="primary">ciita</name>
</gene>
<dbReference type="OrthoDB" id="120976at2759"/>
<dbReference type="SUPFAM" id="SSF52540">
    <property type="entry name" value="P-loop containing nucleoside triphosphate hydrolases"/>
    <property type="match status" value="1"/>
</dbReference>
<evidence type="ECO:0000256" key="5">
    <source>
        <dbReference type="SAM" id="MobiDB-lite"/>
    </source>
</evidence>
<evidence type="ECO:0000256" key="1">
    <source>
        <dbReference type="ARBA" id="ARBA00022614"/>
    </source>
</evidence>
<dbReference type="FunFam" id="3.40.50.300:FF:001028">
    <property type="entry name" value="Class II major histocompatibility complex transactivator"/>
    <property type="match status" value="1"/>
</dbReference>
<dbReference type="PANTHER" id="PTHR47189">
    <property type="entry name" value="MHC CLASS II TRANSACTIVATOR"/>
    <property type="match status" value="1"/>
</dbReference>
<dbReference type="InterPro" id="IPR027417">
    <property type="entry name" value="P-loop_NTPase"/>
</dbReference>
<dbReference type="PRINTS" id="PR01719">
    <property type="entry name" value="MHCIIACTVATR"/>
</dbReference>
<reference evidence="7 8" key="1">
    <citation type="submission" date="2019-04" db="EMBL/GenBank/DDBJ databases">
        <authorList>
            <consortium name="Wellcome Sanger Institute Data Sharing"/>
        </authorList>
    </citation>
    <scope>NUCLEOTIDE SEQUENCE [LARGE SCALE GENOMIC DNA]</scope>
</reference>
<keyword evidence="8" id="KW-1185">Reference proteome</keyword>
<keyword evidence="2" id="KW-0677">Repeat</keyword>
<dbReference type="SUPFAM" id="SSF52047">
    <property type="entry name" value="RNI-like"/>
    <property type="match status" value="1"/>
</dbReference>
<dbReference type="SMART" id="SM00368">
    <property type="entry name" value="LRR_RI"/>
    <property type="match status" value="4"/>
</dbReference>
<dbReference type="InterPro" id="IPR007111">
    <property type="entry name" value="NACHT_NTPase"/>
</dbReference>
<keyword evidence="1" id="KW-0433">Leucine-rich repeat</keyword>
<dbReference type="PANTHER" id="PTHR47189:SF1">
    <property type="entry name" value="MHC CLASS II TRANSACTIVATOR"/>
    <property type="match status" value="1"/>
</dbReference>
<dbReference type="GeneTree" id="ENSGT00940000161578"/>
<proteinExistence type="predicted"/>
<dbReference type="InterPro" id="IPR008095">
    <property type="entry name" value="MHC_II_transact"/>
</dbReference>
<dbReference type="Gene3D" id="3.80.10.10">
    <property type="entry name" value="Ribonuclease Inhibitor"/>
    <property type="match status" value="1"/>
</dbReference>
<evidence type="ECO:0000259" key="6">
    <source>
        <dbReference type="PROSITE" id="PS50837"/>
    </source>
</evidence>
<reference evidence="7" key="2">
    <citation type="submission" date="2025-08" db="UniProtKB">
        <authorList>
            <consortium name="Ensembl"/>
        </authorList>
    </citation>
    <scope>IDENTIFICATION</scope>
</reference>
<protein>
    <submittedName>
        <fullName evidence="7">Class II major histocompatibility complex transactivator</fullName>
    </submittedName>
</protein>
<dbReference type="GO" id="GO:0005524">
    <property type="term" value="F:ATP binding"/>
    <property type="evidence" value="ECO:0007669"/>
    <property type="project" value="UniProtKB-KW"/>
</dbReference>